<name>A0A8X8BLT1_POLSE</name>
<dbReference type="EMBL" id="JAATIS010005477">
    <property type="protein sequence ID" value="KAG2459434.1"/>
    <property type="molecule type" value="Genomic_DNA"/>
</dbReference>
<evidence type="ECO:0000313" key="2">
    <source>
        <dbReference type="Proteomes" id="UP000886611"/>
    </source>
</evidence>
<comment type="caution">
    <text evidence="1">The sequence shown here is derived from an EMBL/GenBank/DDBJ whole genome shotgun (WGS) entry which is preliminary data.</text>
</comment>
<evidence type="ECO:0000313" key="1">
    <source>
        <dbReference type="EMBL" id="KAG2459434.1"/>
    </source>
</evidence>
<dbReference type="Proteomes" id="UP000886611">
    <property type="component" value="Unassembled WGS sequence"/>
</dbReference>
<feature type="non-terminal residue" evidence="1">
    <location>
        <position position="1"/>
    </location>
</feature>
<reference evidence="1 2" key="1">
    <citation type="journal article" date="2021" name="Cell">
        <title>Tracing the genetic footprints of vertebrate landing in non-teleost ray-finned fishes.</title>
        <authorList>
            <person name="Bi X."/>
            <person name="Wang K."/>
            <person name="Yang L."/>
            <person name="Pan H."/>
            <person name="Jiang H."/>
            <person name="Wei Q."/>
            <person name="Fang M."/>
            <person name="Yu H."/>
            <person name="Zhu C."/>
            <person name="Cai Y."/>
            <person name="He Y."/>
            <person name="Gan X."/>
            <person name="Zeng H."/>
            <person name="Yu D."/>
            <person name="Zhu Y."/>
            <person name="Jiang H."/>
            <person name="Qiu Q."/>
            <person name="Yang H."/>
            <person name="Zhang Y.E."/>
            <person name="Wang W."/>
            <person name="Zhu M."/>
            <person name="He S."/>
            <person name="Zhang G."/>
        </authorList>
    </citation>
    <scope>NUCLEOTIDE SEQUENCE [LARGE SCALE GENOMIC DNA]</scope>
    <source>
        <strain evidence="1">Bchr_013</strain>
    </source>
</reference>
<organism evidence="1 2">
    <name type="scientific">Polypterus senegalus</name>
    <name type="common">Senegal bichir</name>
    <dbReference type="NCBI Taxonomy" id="55291"/>
    <lineage>
        <taxon>Eukaryota</taxon>
        <taxon>Metazoa</taxon>
        <taxon>Chordata</taxon>
        <taxon>Craniata</taxon>
        <taxon>Vertebrata</taxon>
        <taxon>Euteleostomi</taxon>
        <taxon>Actinopterygii</taxon>
        <taxon>Polypteriformes</taxon>
        <taxon>Polypteridae</taxon>
        <taxon>Polypterus</taxon>
    </lineage>
</organism>
<feature type="non-terminal residue" evidence="1">
    <location>
        <position position="172"/>
    </location>
</feature>
<dbReference type="AlphaFoldDB" id="A0A8X8BLT1"/>
<protein>
    <submittedName>
        <fullName evidence="1">NBEL1 protein</fullName>
    </submittedName>
</protein>
<accession>A0A8X8BLT1</accession>
<proteinExistence type="predicted"/>
<gene>
    <name evidence="1" type="primary">Nbeal1_2</name>
    <name evidence="1" type="ORF">GTO96_0020034</name>
</gene>
<keyword evidence="2" id="KW-1185">Reference proteome</keyword>
<sequence length="172" mass="20181">MASTERLYELWMLYCNKKDAGYLKLWLEIYVGAYEKCLDVDFEKPPTRLEEVPPVMSLLPDNMLQVLRHQLLQCVQKLSDGLEEEQQTLALLLVKFLIIVCRNLSNVEEIGTCSFINHVITMTTLYIQQLKSRTKEKELADQTVAEEFVRHTLTFCESLYDPYRNWRRRAAG</sequence>